<dbReference type="EMBL" id="CP001965">
    <property type="protein sequence ID" value="ADE12738.1"/>
    <property type="molecule type" value="Genomic_DNA"/>
</dbReference>
<evidence type="ECO:0000256" key="1">
    <source>
        <dbReference type="SAM" id="MobiDB-lite"/>
    </source>
</evidence>
<dbReference type="KEGG" id="slt:Slit_2513"/>
<evidence type="ECO:0000313" key="3">
    <source>
        <dbReference type="Proteomes" id="UP000001625"/>
    </source>
</evidence>
<gene>
    <name evidence="2" type="ordered locus">Slit_2513</name>
</gene>
<dbReference type="AlphaFoldDB" id="D5CN41"/>
<protein>
    <submittedName>
        <fullName evidence="2">Uncharacterized protein</fullName>
    </submittedName>
</protein>
<proteinExistence type="predicted"/>
<name>D5CN41_SIDLE</name>
<reference evidence="2 3" key="1">
    <citation type="submission" date="2010-03" db="EMBL/GenBank/DDBJ databases">
        <title>Complete sequence of Sideroxydans lithotrophicus ES-1.</title>
        <authorList>
            <consortium name="US DOE Joint Genome Institute"/>
            <person name="Lucas S."/>
            <person name="Copeland A."/>
            <person name="Lapidus A."/>
            <person name="Cheng J.-F."/>
            <person name="Bruce D."/>
            <person name="Goodwin L."/>
            <person name="Pitluck S."/>
            <person name="Munk A.C."/>
            <person name="Detter J.C."/>
            <person name="Han C."/>
            <person name="Tapia R."/>
            <person name="Larimer F."/>
            <person name="Land M."/>
            <person name="Hauser L."/>
            <person name="Kyrpides N."/>
            <person name="Ivanova N."/>
            <person name="Emerson D."/>
            <person name="Woyke T."/>
        </authorList>
    </citation>
    <scope>NUCLEOTIDE SEQUENCE [LARGE SCALE GENOMIC DNA]</scope>
    <source>
        <strain evidence="2 3">ES-1</strain>
    </source>
</reference>
<sequence length="76" mass="8271">MNPTFLGSHTGEGRYPVMGKPPRSGHNRDVVPLARGFLNHLDSGLRRITSDLPACGLSRMASSSINDVVFLMEYLG</sequence>
<dbReference type="STRING" id="580332.Slit_2513"/>
<dbReference type="HOGENOM" id="CLU_2652485_0_0_4"/>
<accession>D5CN41</accession>
<evidence type="ECO:0000313" key="2">
    <source>
        <dbReference type="EMBL" id="ADE12738.1"/>
    </source>
</evidence>
<keyword evidence="3" id="KW-1185">Reference proteome</keyword>
<organism evidence="2 3">
    <name type="scientific">Sideroxydans lithotrophicus (strain ES-1)</name>
    <dbReference type="NCBI Taxonomy" id="580332"/>
    <lineage>
        <taxon>Bacteria</taxon>
        <taxon>Pseudomonadati</taxon>
        <taxon>Pseudomonadota</taxon>
        <taxon>Betaproteobacteria</taxon>
        <taxon>Nitrosomonadales</taxon>
        <taxon>Gallionellaceae</taxon>
        <taxon>Sideroxydans</taxon>
    </lineage>
</organism>
<dbReference type="Proteomes" id="UP000001625">
    <property type="component" value="Chromosome"/>
</dbReference>
<feature type="region of interest" description="Disordered" evidence="1">
    <location>
        <begin position="1"/>
        <end position="28"/>
    </location>
</feature>